<dbReference type="STRING" id="1798543.A2898_02635"/>
<name>A0A1G2B1Y0_9BACT</name>
<evidence type="ECO:0000313" key="1">
    <source>
        <dbReference type="EMBL" id="OGY83164.1"/>
    </source>
</evidence>
<gene>
    <name evidence="1" type="ORF">A2898_02635</name>
</gene>
<accession>A0A1G2B1Y0</accession>
<evidence type="ECO:0000313" key="2">
    <source>
        <dbReference type="Proteomes" id="UP000179164"/>
    </source>
</evidence>
<sequence>MVECGKPVIYLYPEVAMDVNVQVAPNGGFTVTDPEYPEGGWNVTAQPDSTLTTAGAVYPYLFWEGNGVNYEIPKEGFVVSKAGVLDFLGGTLERLGLNKKERADFIEFWHPRMQEAPYYFVTFVNQEVFDSLAPLTVSPRPDKVIRVFMDYQPLDHPVDVKPMEIVTPQRTGFTVVEWGGALH</sequence>
<reference evidence="1 2" key="1">
    <citation type="journal article" date="2016" name="Nat. Commun.">
        <title>Thousands of microbial genomes shed light on interconnected biogeochemical processes in an aquifer system.</title>
        <authorList>
            <person name="Anantharaman K."/>
            <person name="Brown C.T."/>
            <person name="Hug L.A."/>
            <person name="Sharon I."/>
            <person name="Castelle C.J."/>
            <person name="Probst A.J."/>
            <person name="Thomas B.C."/>
            <person name="Singh A."/>
            <person name="Wilkins M.J."/>
            <person name="Karaoz U."/>
            <person name="Brodie E.L."/>
            <person name="Williams K.H."/>
            <person name="Hubbard S.S."/>
            <person name="Banfield J.F."/>
        </authorList>
    </citation>
    <scope>NUCLEOTIDE SEQUENCE [LARGE SCALE GENOMIC DNA]</scope>
</reference>
<comment type="caution">
    <text evidence="1">The sequence shown here is derived from an EMBL/GenBank/DDBJ whole genome shotgun (WGS) entry which is preliminary data.</text>
</comment>
<dbReference type="AlphaFoldDB" id="A0A1G2B1Y0"/>
<organism evidence="1 2">
    <name type="scientific">Candidatus Kerfeldbacteria bacterium RIFCSPLOWO2_01_FULL_48_11</name>
    <dbReference type="NCBI Taxonomy" id="1798543"/>
    <lineage>
        <taxon>Bacteria</taxon>
        <taxon>Candidatus Kerfeldiibacteriota</taxon>
    </lineage>
</organism>
<proteinExistence type="predicted"/>
<protein>
    <submittedName>
        <fullName evidence="1">Uncharacterized protein</fullName>
    </submittedName>
</protein>
<dbReference type="EMBL" id="MHKE01000015">
    <property type="protein sequence ID" value="OGY83164.1"/>
    <property type="molecule type" value="Genomic_DNA"/>
</dbReference>
<dbReference type="Proteomes" id="UP000179164">
    <property type="component" value="Unassembled WGS sequence"/>
</dbReference>